<feature type="region of interest" description="Disordered" evidence="1">
    <location>
        <begin position="115"/>
        <end position="253"/>
    </location>
</feature>
<organism evidence="2">
    <name type="scientific">Klosneuvirus KNV1</name>
    <dbReference type="NCBI Taxonomy" id="1977640"/>
    <lineage>
        <taxon>Viruses</taxon>
        <taxon>Varidnaviria</taxon>
        <taxon>Bamfordvirae</taxon>
        <taxon>Nucleocytoviricota</taxon>
        <taxon>Megaviricetes</taxon>
        <taxon>Imitervirales</taxon>
        <taxon>Mimiviridae</taxon>
        <taxon>Klosneuvirinae</taxon>
        <taxon>Klosneuvirus</taxon>
    </lineage>
</organism>
<gene>
    <name evidence="2" type="ORF">Klosneuvirus_6_15</name>
</gene>
<feature type="compositionally biased region" description="Basic and acidic residues" evidence="1">
    <location>
        <begin position="183"/>
        <end position="215"/>
    </location>
</feature>
<proteinExistence type="predicted"/>
<name>A0A1V0SL63_9VIRU</name>
<accession>A0A1V0SL63</accession>
<evidence type="ECO:0000313" key="2">
    <source>
        <dbReference type="EMBL" id="ARF12453.1"/>
    </source>
</evidence>
<protein>
    <submittedName>
        <fullName evidence="2">Uncharacterized protein</fullName>
    </submittedName>
</protein>
<dbReference type="EMBL" id="KY684113">
    <property type="protein sequence ID" value="ARF12453.1"/>
    <property type="molecule type" value="Genomic_DNA"/>
</dbReference>
<reference evidence="2" key="1">
    <citation type="journal article" date="2017" name="Science">
        <title>Giant viruses with an expanded complement of translation system components.</title>
        <authorList>
            <person name="Schulz F."/>
            <person name="Yutin N."/>
            <person name="Ivanova N.N."/>
            <person name="Ortega D.R."/>
            <person name="Lee T.K."/>
            <person name="Vierheilig J."/>
            <person name="Daims H."/>
            <person name="Horn M."/>
            <person name="Wagner M."/>
            <person name="Jensen G.J."/>
            <person name="Kyrpides N.C."/>
            <person name="Koonin E.V."/>
            <person name="Woyke T."/>
        </authorList>
    </citation>
    <scope>NUCLEOTIDE SEQUENCE</scope>
    <source>
        <strain evidence="2">KNV1</strain>
    </source>
</reference>
<feature type="compositionally biased region" description="Low complexity" evidence="1">
    <location>
        <begin position="115"/>
        <end position="129"/>
    </location>
</feature>
<sequence>MTAWRSVPKNGKDYPGCNQNAGFPMNLSDWFNAKVQPKMDKKSSGQIELLELVFPGNLIITSAQIKSIREYLTTECLKVLNEKCIQEAVAVDAASKAQKSALAVRFGAQEFPKLTTSPVTTSPVAPSSQPEKKTPKKEAKSQIIDSRAKNPFEILGTEIDEKPAEKPVTSGAKTPAKTPAVKAAEKAAKKPSAKPDEKPIVEFEIRSATESEEKTTAPTLPNWAKLFAPKKISPETPAQSSAPKMLSLGVLKQ</sequence>
<feature type="compositionally biased region" description="Basic and acidic residues" evidence="1">
    <location>
        <begin position="130"/>
        <end position="150"/>
    </location>
</feature>
<feature type="compositionally biased region" description="Low complexity" evidence="1">
    <location>
        <begin position="172"/>
        <end position="182"/>
    </location>
</feature>
<evidence type="ECO:0000256" key="1">
    <source>
        <dbReference type="SAM" id="MobiDB-lite"/>
    </source>
</evidence>